<evidence type="ECO:0000256" key="6">
    <source>
        <dbReference type="ARBA" id="ARBA00023015"/>
    </source>
</evidence>
<evidence type="ECO:0000256" key="10">
    <source>
        <dbReference type="ARBA" id="ARBA00023242"/>
    </source>
</evidence>
<dbReference type="AlphaFoldDB" id="A0A199W363"/>
<dbReference type="Proteomes" id="UP000515123">
    <property type="component" value="Linkage group 2"/>
</dbReference>
<evidence type="ECO:0000256" key="5">
    <source>
        <dbReference type="ARBA" id="ARBA00022833"/>
    </source>
</evidence>
<keyword evidence="3" id="KW-0479">Metal-binding</keyword>
<feature type="region of interest" description="Disordered" evidence="14">
    <location>
        <begin position="305"/>
        <end position="349"/>
    </location>
</feature>
<dbReference type="InterPro" id="IPR045876">
    <property type="entry name" value="PRHA-like_PHD-finger"/>
</dbReference>
<feature type="region of interest" description="Disordered" evidence="14">
    <location>
        <begin position="84"/>
        <end position="129"/>
    </location>
</feature>
<dbReference type="PANTHER" id="PTHR12628:SF10">
    <property type="entry name" value="HOMEOBOX DOMAIN-CONTAINING PROTEIN"/>
    <property type="match status" value="1"/>
</dbReference>
<dbReference type="FunFam" id="3.30.40.10:FF:000270">
    <property type="entry name" value="pathogenesis-related homeodomain protein-like"/>
    <property type="match status" value="1"/>
</dbReference>
<dbReference type="SMART" id="SM00389">
    <property type="entry name" value="HOX"/>
    <property type="match status" value="1"/>
</dbReference>
<protein>
    <submittedName>
        <fullName evidence="17 20">Pathogenesis-related homeodomain protein</fullName>
    </submittedName>
</protein>
<dbReference type="InterPro" id="IPR013083">
    <property type="entry name" value="Znf_RING/FYVE/PHD"/>
</dbReference>
<name>A0A199W363_ANACO</name>
<keyword evidence="7 11" id="KW-0238">DNA-binding</keyword>
<dbReference type="GO" id="GO:0006355">
    <property type="term" value="P:regulation of DNA-templated transcription"/>
    <property type="evidence" value="ECO:0007669"/>
    <property type="project" value="UniProtKB-ARBA"/>
</dbReference>
<keyword evidence="10 11" id="KW-0539">Nucleus</keyword>
<dbReference type="InterPro" id="IPR019787">
    <property type="entry name" value="Znf_PHD-finger"/>
</dbReference>
<feature type="DNA-binding region" description="Homeobox" evidence="11">
    <location>
        <begin position="468"/>
        <end position="527"/>
    </location>
</feature>
<evidence type="ECO:0000256" key="8">
    <source>
        <dbReference type="ARBA" id="ARBA00023155"/>
    </source>
</evidence>
<comment type="similarity">
    <text evidence="2">Belongs to the PHD-associated homeobox family.</text>
</comment>
<dbReference type="GO" id="GO:0010557">
    <property type="term" value="P:positive regulation of macromolecule biosynthetic process"/>
    <property type="evidence" value="ECO:0007669"/>
    <property type="project" value="UniProtKB-ARBA"/>
</dbReference>
<feature type="compositionally biased region" description="Acidic residues" evidence="14">
    <location>
        <begin position="318"/>
        <end position="332"/>
    </location>
</feature>
<dbReference type="InterPro" id="IPR009057">
    <property type="entry name" value="Homeodomain-like_sf"/>
</dbReference>
<evidence type="ECO:0000256" key="3">
    <source>
        <dbReference type="ARBA" id="ARBA00022723"/>
    </source>
</evidence>
<sequence length="713" mass="81517">MHSSEKNLVFYTSKKSPILKKELQSNLNSSSLSKHHRKFLNNARKNTRYSHLRKKRIRKNIQNSKLVRSQQKVAECSSITGRDFLPSTSKQSRSMAFGGHSKSKAHHAVTKVNKKKRRRNKRDKGDWDEASRLRSRARYLLIKMKHAQNLIDAYSGDGWNGQSREKIKPEKELQRAEKQILNCRHGIRDVIRQLDLLSSVGSIEDSVMYPDGSVFHEHIFCAKCKSREAFPENDIILCDGSCNCGFHQKCLEPPLEKIPPGDQGWLCKFCDSKLEILETINAHLSKNFSINSSWEDIFKEEVNRPEANNSYLNPADEWPSEDSEDEDYDPESNENSGEKIGGDESFSNDSSSSCSLFYSSDDAISYGESEHHIDADFVDLIVNTDTGEINSCETVSYRRQRRDVDYKKLHDEMFGKDLAENEEQSEDEDWGPHKRKKRKIESDADTNVDNSGNEDTCSKMIGEKISHDKKRLFRIPPNAVQRLREVFAENELPSKDVRENLSKQLGLSAEKVGKWFKNARYTALKIRKAGITKVSDATLVPKSSRFSHGKAEISAGVASMDNSYYLPLSAIIRVGKNLKRNLPERNKKSPTNLFRKHPKKATNGRSFDKIQAIIPESRSLSKRHLIEHPRKQRTSETTFVGGRTSASPAEKKAEEDRLYFHVLERICALQDRIRSMKKAFESREDTEHLPAKPNSVVKNVIYVPVAELKEKTL</sequence>
<dbReference type="SUPFAM" id="SSF46689">
    <property type="entry name" value="Homeodomain-like"/>
    <property type="match status" value="1"/>
</dbReference>
<dbReference type="SUPFAM" id="SSF57903">
    <property type="entry name" value="FYVE/PHD zinc finger"/>
    <property type="match status" value="1"/>
</dbReference>
<feature type="compositionally biased region" description="Basic residues" evidence="14">
    <location>
        <begin position="33"/>
        <end position="49"/>
    </location>
</feature>
<evidence type="ECO:0000256" key="12">
    <source>
        <dbReference type="PROSITE-ProRule" id="PRU00146"/>
    </source>
</evidence>
<gene>
    <name evidence="20" type="primary">LOC109706364</name>
    <name evidence="17" type="ORF">ACMD2_04329</name>
</gene>
<feature type="region of interest" description="Disordered" evidence="14">
    <location>
        <begin position="26"/>
        <end position="49"/>
    </location>
</feature>
<dbReference type="InterPro" id="IPR011011">
    <property type="entry name" value="Znf_FYVE_PHD"/>
</dbReference>
<dbReference type="InterPro" id="IPR001965">
    <property type="entry name" value="Znf_PHD"/>
</dbReference>
<evidence type="ECO:0000313" key="19">
    <source>
        <dbReference type="Proteomes" id="UP000515123"/>
    </source>
</evidence>
<dbReference type="InterPro" id="IPR019786">
    <property type="entry name" value="Zinc_finger_PHD-type_CS"/>
</dbReference>
<accession>A0A199W363</accession>
<evidence type="ECO:0000256" key="11">
    <source>
        <dbReference type="PROSITE-ProRule" id="PRU00108"/>
    </source>
</evidence>
<keyword evidence="4 12" id="KW-0863">Zinc-finger</keyword>
<feature type="region of interest" description="Disordered" evidence="14">
    <location>
        <begin position="582"/>
        <end position="601"/>
    </location>
</feature>
<dbReference type="STRING" id="4615.A0A199W363"/>
<evidence type="ECO:0000256" key="2">
    <source>
        <dbReference type="ARBA" id="ARBA00007427"/>
    </source>
</evidence>
<dbReference type="GO" id="GO:0008270">
    <property type="term" value="F:zinc ion binding"/>
    <property type="evidence" value="ECO:0007669"/>
    <property type="project" value="UniProtKB-KW"/>
</dbReference>
<dbReference type="InterPro" id="IPR001356">
    <property type="entry name" value="HD"/>
</dbReference>
<dbReference type="SMART" id="SM00249">
    <property type="entry name" value="PHD"/>
    <property type="match status" value="1"/>
</dbReference>
<comment type="subcellular location">
    <subcellularLocation>
        <location evidence="1 11 13">Nucleus</location>
    </subcellularLocation>
</comment>
<keyword evidence="6" id="KW-0805">Transcription regulation</keyword>
<dbReference type="Pfam" id="PF00046">
    <property type="entry name" value="Homeodomain"/>
    <property type="match status" value="1"/>
</dbReference>
<dbReference type="PANTHER" id="PTHR12628">
    <property type="entry name" value="POLYCOMB-LIKE TRANSCRIPTION FACTOR"/>
    <property type="match status" value="1"/>
</dbReference>
<dbReference type="GO" id="GO:0045814">
    <property type="term" value="P:negative regulation of gene expression, epigenetic"/>
    <property type="evidence" value="ECO:0007669"/>
    <property type="project" value="TreeGrafter"/>
</dbReference>
<feature type="domain" description="Homeobox" evidence="16">
    <location>
        <begin position="466"/>
        <end position="526"/>
    </location>
</feature>
<dbReference type="RefSeq" id="XP_020082749.1">
    <property type="nucleotide sequence ID" value="XM_020227160.1"/>
</dbReference>
<evidence type="ECO:0000313" key="20">
    <source>
        <dbReference type="RefSeq" id="XP_020082749.1"/>
    </source>
</evidence>
<dbReference type="PROSITE" id="PS01359">
    <property type="entry name" value="ZF_PHD_1"/>
    <property type="match status" value="1"/>
</dbReference>
<feature type="region of interest" description="Disordered" evidence="14">
    <location>
        <begin position="630"/>
        <end position="651"/>
    </location>
</feature>
<evidence type="ECO:0000256" key="1">
    <source>
        <dbReference type="ARBA" id="ARBA00004123"/>
    </source>
</evidence>
<reference evidence="17 18" key="1">
    <citation type="journal article" date="2016" name="DNA Res.">
        <title>The draft genome of MD-2 pineapple using hybrid error correction of long reads.</title>
        <authorList>
            <person name="Redwan R.M."/>
            <person name="Saidin A."/>
            <person name="Kumar S.V."/>
        </authorList>
    </citation>
    <scope>NUCLEOTIDE SEQUENCE [LARGE SCALE GENOMIC DNA]</scope>
    <source>
        <strain evidence="18">cv. MD2</strain>
        <tissue evidence="17">Leaf</tissue>
    </source>
</reference>
<dbReference type="GeneID" id="109706364"/>
<dbReference type="GO" id="GO:0005634">
    <property type="term" value="C:nucleus"/>
    <property type="evidence" value="ECO:0007669"/>
    <property type="project" value="UniProtKB-SubCell"/>
</dbReference>
<feature type="compositionally biased region" description="Polar residues" evidence="14">
    <location>
        <begin position="445"/>
        <end position="455"/>
    </location>
</feature>
<dbReference type="GO" id="GO:0003682">
    <property type="term" value="F:chromatin binding"/>
    <property type="evidence" value="ECO:0007669"/>
    <property type="project" value="TreeGrafter"/>
</dbReference>
<evidence type="ECO:0000256" key="4">
    <source>
        <dbReference type="ARBA" id="ARBA00022771"/>
    </source>
</evidence>
<evidence type="ECO:0000259" key="15">
    <source>
        <dbReference type="PROSITE" id="PS50016"/>
    </source>
</evidence>
<dbReference type="Gene3D" id="3.30.40.10">
    <property type="entry name" value="Zinc/RING finger domain, C3HC4 (zinc finger)"/>
    <property type="match status" value="1"/>
</dbReference>
<keyword evidence="8 11" id="KW-0371">Homeobox</keyword>
<dbReference type="PROSITE" id="PS50016">
    <property type="entry name" value="ZF_PHD_2"/>
    <property type="match status" value="1"/>
</dbReference>
<evidence type="ECO:0000256" key="14">
    <source>
        <dbReference type="SAM" id="MobiDB-lite"/>
    </source>
</evidence>
<keyword evidence="5" id="KW-0862">Zinc</keyword>
<keyword evidence="19" id="KW-1185">Reference proteome</keyword>
<dbReference type="Gene3D" id="1.10.10.60">
    <property type="entry name" value="Homeodomain-like"/>
    <property type="match status" value="1"/>
</dbReference>
<feature type="domain" description="PHD-type" evidence="15">
    <location>
        <begin position="218"/>
        <end position="273"/>
    </location>
</feature>
<evidence type="ECO:0000313" key="18">
    <source>
        <dbReference type="Proteomes" id="UP000092600"/>
    </source>
</evidence>
<dbReference type="EMBL" id="LSRQ01000355">
    <property type="protein sequence ID" value="OAY83340.1"/>
    <property type="molecule type" value="Genomic_DNA"/>
</dbReference>
<feature type="region of interest" description="Disordered" evidence="14">
    <location>
        <begin position="417"/>
        <end position="458"/>
    </location>
</feature>
<dbReference type="Pfam" id="PF00628">
    <property type="entry name" value="PHD"/>
    <property type="match status" value="1"/>
</dbReference>
<feature type="compositionally biased region" description="Basic residues" evidence="14">
    <location>
        <begin position="101"/>
        <end position="122"/>
    </location>
</feature>
<dbReference type="Proteomes" id="UP000092600">
    <property type="component" value="Unassembled WGS sequence"/>
</dbReference>
<dbReference type="CDD" id="cd15504">
    <property type="entry name" value="PHD_PRHA_like"/>
    <property type="match status" value="1"/>
</dbReference>
<evidence type="ECO:0000259" key="16">
    <source>
        <dbReference type="PROSITE" id="PS50071"/>
    </source>
</evidence>
<evidence type="ECO:0000313" key="17">
    <source>
        <dbReference type="EMBL" id="OAY83340.1"/>
    </source>
</evidence>
<dbReference type="OrthoDB" id="1903104at2759"/>
<dbReference type="CDD" id="cd00086">
    <property type="entry name" value="homeodomain"/>
    <property type="match status" value="1"/>
</dbReference>
<feature type="compositionally biased region" description="Polar residues" evidence="14">
    <location>
        <begin position="84"/>
        <end position="94"/>
    </location>
</feature>
<feature type="compositionally biased region" description="Acidic residues" evidence="14">
    <location>
        <begin position="420"/>
        <end position="429"/>
    </location>
</feature>
<keyword evidence="9" id="KW-0804">Transcription</keyword>
<dbReference type="PROSITE" id="PS50071">
    <property type="entry name" value="HOMEOBOX_2"/>
    <property type="match status" value="1"/>
</dbReference>
<organism evidence="17 18">
    <name type="scientific">Ananas comosus</name>
    <name type="common">Pineapple</name>
    <name type="synonym">Ananas ananas</name>
    <dbReference type="NCBI Taxonomy" id="4615"/>
    <lineage>
        <taxon>Eukaryota</taxon>
        <taxon>Viridiplantae</taxon>
        <taxon>Streptophyta</taxon>
        <taxon>Embryophyta</taxon>
        <taxon>Tracheophyta</taxon>
        <taxon>Spermatophyta</taxon>
        <taxon>Magnoliopsida</taxon>
        <taxon>Liliopsida</taxon>
        <taxon>Poales</taxon>
        <taxon>Bromeliaceae</taxon>
        <taxon>Bromelioideae</taxon>
        <taxon>Ananas</taxon>
    </lineage>
</organism>
<evidence type="ECO:0000256" key="9">
    <source>
        <dbReference type="ARBA" id="ARBA00023163"/>
    </source>
</evidence>
<reference evidence="20" key="2">
    <citation type="submission" date="2025-04" db="UniProtKB">
        <authorList>
            <consortium name="RefSeq"/>
        </authorList>
    </citation>
    <scope>IDENTIFICATION</scope>
    <source>
        <tissue evidence="20">Leaf</tissue>
    </source>
</reference>
<dbReference type="GO" id="GO:0043565">
    <property type="term" value="F:sequence-specific DNA binding"/>
    <property type="evidence" value="ECO:0007669"/>
    <property type="project" value="UniProtKB-ARBA"/>
</dbReference>
<evidence type="ECO:0000256" key="13">
    <source>
        <dbReference type="RuleBase" id="RU000682"/>
    </source>
</evidence>
<evidence type="ECO:0000256" key="7">
    <source>
        <dbReference type="ARBA" id="ARBA00023125"/>
    </source>
</evidence>
<proteinExistence type="inferred from homology"/>